<feature type="compositionally biased region" description="Low complexity" evidence="4">
    <location>
        <begin position="306"/>
        <end position="316"/>
    </location>
</feature>
<evidence type="ECO:0008006" key="12">
    <source>
        <dbReference type="Google" id="ProtNLM"/>
    </source>
</evidence>
<comment type="subcellular location">
    <subcellularLocation>
        <location evidence="1">Cytoplasmic vesicle</location>
        <location evidence="1">COPII-coated vesicle membrane</location>
        <topology evidence="1">Peripheral membrane protein</topology>
        <orientation evidence="1">Cytoplasmic side</orientation>
    </subcellularLocation>
    <subcellularLocation>
        <location evidence="2">Endoplasmic reticulum membrane</location>
        <topology evidence="2">Peripheral membrane protein</topology>
        <orientation evidence="2">Cytoplasmic side</orientation>
    </subcellularLocation>
</comment>
<dbReference type="InterPro" id="IPR012990">
    <property type="entry name" value="Beta-sandwich_Sec23_24"/>
</dbReference>
<feature type="compositionally biased region" description="Polar residues" evidence="4">
    <location>
        <begin position="234"/>
        <end position="249"/>
    </location>
</feature>
<feature type="domain" description="Sec23/Sec24 helical" evidence="8">
    <location>
        <begin position="607"/>
        <end position="707"/>
    </location>
</feature>
<dbReference type="GO" id="GO:0005789">
    <property type="term" value="C:endoplasmic reticulum membrane"/>
    <property type="evidence" value="ECO:0007669"/>
    <property type="project" value="UniProtKB-SubCell"/>
</dbReference>
<feature type="compositionally biased region" description="Low complexity" evidence="4">
    <location>
        <begin position="331"/>
        <end position="341"/>
    </location>
</feature>
<dbReference type="SUPFAM" id="SSF82754">
    <property type="entry name" value="C-terminal, gelsolin-like domain of Sec23/24"/>
    <property type="match status" value="1"/>
</dbReference>
<dbReference type="PANTHER" id="PTHR13803">
    <property type="entry name" value="SEC24-RELATED PROTEIN"/>
    <property type="match status" value="1"/>
</dbReference>
<evidence type="ECO:0000259" key="8">
    <source>
        <dbReference type="Pfam" id="PF04815"/>
    </source>
</evidence>
<dbReference type="GO" id="GO:0090110">
    <property type="term" value="P:COPII-coated vesicle cargo loading"/>
    <property type="evidence" value="ECO:0007669"/>
    <property type="project" value="TreeGrafter"/>
</dbReference>
<feature type="region of interest" description="Disordered" evidence="4">
    <location>
        <begin position="301"/>
        <end position="351"/>
    </location>
</feature>
<proteinExistence type="predicted"/>
<evidence type="ECO:0000313" key="10">
    <source>
        <dbReference type="EMBL" id="RMC13948.1"/>
    </source>
</evidence>
<dbReference type="GO" id="GO:0008270">
    <property type="term" value="F:zinc ion binding"/>
    <property type="evidence" value="ECO:0007669"/>
    <property type="project" value="TreeGrafter"/>
</dbReference>
<dbReference type="Pfam" id="PF04815">
    <property type="entry name" value="Sec23_helical"/>
    <property type="match status" value="1"/>
</dbReference>
<dbReference type="Pfam" id="PF04811">
    <property type="entry name" value="Sec23_trunk"/>
    <property type="match status" value="1"/>
</dbReference>
<evidence type="ECO:0000259" key="9">
    <source>
        <dbReference type="Pfam" id="PF08033"/>
    </source>
</evidence>
<dbReference type="GO" id="GO:0006886">
    <property type="term" value="P:intracellular protein transport"/>
    <property type="evidence" value="ECO:0007669"/>
    <property type="project" value="InterPro"/>
</dbReference>
<dbReference type="SUPFAM" id="SSF53300">
    <property type="entry name" value="vWA-like"/>
    <property type="match status" value="1"/>
</dbReference>
<feature type="transmembrane region" description="Helical" evidence="5">
    <location>
        <begin position="657"/>
        <end position="675"/>
    </location>
</feature>
<dbReference type="Pfam" id="PF04678">
    <property type="entry name" value="MCU"/>
    <property type="match status" value="1"/>
</dbReference>
<name>A0A3M0KL24_HIRRU</name>
<feature type="region of interest" description="Disordered" evidence="4">
    <location>
        <begin position="234"/>
        <end position="287"/>
    </location>
</feature>
<feature type="domain" description="Calcium uniporter protein C-terminal" evidence="6">
    <location>
        <begin position="892"/>
        <end position="1095"/>
    </location>
</feature>
<organism evidence="10 11">
    <name type="scientific">Hirundo rustica rustica</name>
    <dbReference type="NCBI Taxonomy" id="333673"/>
    <lineage>
        <taxon>Eukaryota</taxon>
        <taxon>Metazoa</taxon>
        <taxon>Chordata</taxon>
        <taxon>Craniata</taxon>
        <taxon>Vertebrata</taxon>
        <taxon>Euteleostomi</taxon>
        <taxon>Archelosauria</taxon>
        <taxon>Archosauria</taxon>
        <taxon>Dinosauria</taxon>
        <taxon>Saurischia</taxon>
        <taxon>Theropoda</taxon>
        <taxon>Coelurosauria</taxon>
        <taxon>Aves</taxon>
        <taxon>Neognathae</taxon>
        <taxon>Neoaves</taxon>
        <taxon>Telluraves</taxon>
        <taxon>Australaves</taxon>
        <taxon>Passeriformes</taxon>
        <taxon>Sylvioidea</taxon>
        <taxon>Hirundinidae</taxon>
        <taxon>Hirundo</taxon>
    </lineage>
</organism>
<comment type="caution">
    <text evidence="10">The sequence shown here is derived from an EMBL/GenBank/DDBJ whole genome shotgun (WGS) entry which is preliminary data.</text>
</comment>
<keyword evidence="5" id="KW-0812">Transmembrane</keyword>
<keyword evidence="5" id="KW-1133">Transmembrane helix</keyword>
<dbReference type="InterPro" id="IPR036175">
    <property type="entry name" value="Sec23/24_helical_dom_sf"/>
</dbReference>
<sequence>MQSQMQFPSGYGSHLPNYSAPSGHYSQVPNKAAASHLDNQYGVSYYPGYYSAPAQNVTTSVGSNVLNAQESQQLYNSTPPHSGASSDRPVQGAVSSASYLHVSAQQSYSAFDNHYSTSVSSSVASQGFPLNSDRYAMPMVSGAMYANVSYPVAAGGVYGQTLTSQGLPAVGHFKETNAFPGQSTSVPHSLQQHVPVGYNTTLSTASSAQSVQDNLGRNLTGSVAKVNNQINAGGIDSSQPVHSVSQNVPFTKPGVGTSASSAGMSSVRSPAPSLSSKPPSSPPVTQSPELALQEGMQYGGYVNNQASSAPAPLSSSSDDEEEDEEDEEAALDSSSTTSSASPVLNNYDALEGGGYPVPEEFMYNPLTRSYGEPHKRPEVQNSTVEFIASSDYMLRPPQPAVYLFVLDVSHNAVEAGYLTILCQSLLENLDKLPGDSRTRIGFITFDSTVQFYNLQEGLSQPQMLIVSDIDACMSKYSAGCIYYYPSFHRSHNPTQAEKLQKDLKRYLTRKIGFEAVMRIRCTKGLSIHTFHGNFFVRSTDLLSLANVNPDAGFAVQMSIEESLTDTSLVCFQTALLYTSSKGERRIRVHTLCLPVVSSLSDVYAGADVQAVVCLLANMAVDRSVSSSLADARDALVNAVVDSLAAYMSTASNLQQSMLIAPNSLKLFPLYILALLKQKAFRTGTSTRLDDRVYAMCQMKSQPLVHLMKMIHPNLYRIDKLTDESTIHVNDRVVPQPPLQKLSAEKLTREGAFLMDCGSAWQEYLSEKDLGVLVENKLSMSQQCVLVAKKAIGMVRCIRRSSATGRGSCAMCTLGNIAVMEHDKTLSLRPGPCLSKEVAGVCGDIPEGKVTINYRHGLPVITLTLPTRSERCQFTVKPVVTTVGAFLQDVQREDKGIERAEVFATDGTKVSHATLMEVLLTNDFKLVINNTAYSVSPPVKDKLSSEHATEMEDIKSLVHRLYVALHLEDHQIRKERELLQKLDHLKGELLPLEQMKARIMDSADAKTSRLLWVGLALMSTQGGALAWLTWWVYSWDIMEPVTYFITYGSAMAFYAYFVLTKQDYVYPQAKDRQLLHYYFYRKSKKQRFNVERYNKLKDDLAEAEESLRRLRQPLHLRLPIQEISDKD</sequence>
<dbReference type="OrthoDB" id="49016at2759"/>
<keyword evidence="11" id="KW-1185">Reference proteome</keyword>
<feature type="domain" description="Sec23/Sec24 trunk" evidence="7">
    <location>
        <begin position="397"/>
        <end position="470"/>
    </location>
</feature>
<feature type="transmembrane region" description="Helical" evidence="5">
    <location>
        <begin position="1040"/>
        <end position="1058"/>
    </location>
</feature>
<dbReference type="Proteomes" id="UP000269221">
    <property type="component" value="Unassembled WGS sequence"/>
</dbReference>
<dbReference type="Gene3D" id="1.20.120.730">
    <property type="entry name" value="Sec23/Sec24 helical domain"/>
    <property type="match status" value="1"/>
</dbReference>
<reference evidence="10 11" key="1">
    <citation type="submission" date="2018-07" db="EMBL/GenBank/DDBJ databases">
        <title>A high quality draft genome assembly of the barn swallow (H. rustica rustica).</title>
        <authorList>
            <person name="Formenti G."/>
            <person name="Chiara M."/>
            <person name="Poveda L."/>
            <person name="Francoijs K.-J."/>
            <person name="Bonisoli-Alquati A."/>
            <person name="Canova L."/>
            <person name="Gianfranceschi L."/>
            <person name="Horner D.S."/>
            <person name="Saino N."/>
        </authorList>
    </citation>
    <scope>NUCLEOTIDE SEQUENCE [LARGE SCALE GENOMIC DNA]</scope>
    <source>
        <strain evidence="10">Chelidonia</strain>
        <tissue evidence="10">Blood</tissue>
    </source>
</reference>
<dbReference type="SUPFAM" id="SSF81811">
    <property type="entry name" value="Helical domain of Sec23/24"/>
    <property type="match status" value="1"/>
</dbReference>
<feature type="compositionally biased region" description="Low complexity" evidence="4">
    <location>
        <begin position="258"/>
        <end position="287"/>
    </location>
</feature>
<protein>
    <recommendedName>
        <fullName evidence="12">Calcium uniporter protein</fullName>
    </recommendedName>
</protein>
<feature type="compositionally biased region" description="Acidic residues" evidence="4">
    <location>
        <begin position="317"/>
        <end position="330"/>
    </location>
</feature>
<dbReference type="Gene3D" id="2.60.40.1670">
    <property type="entry name" value="beta-sandwich domain of Sec23/24"/>
    <property type="match status" value="1"/>
</dbReference>
<dbReference type="InterPro" id="IPR050550">
    <property type="entry name" value="SEC23_SEC24_subfamily"/>
</dbReference>
<dbReference type="STRING" id="333673.A0A3M0KL24"/>
<dbReference type="Pfam" id="PF08033">
    <property type="entry name" value="Sec23_BS"/>
    <property type="match status" value="1"/>
</dbReference>
<evidence type="ECO:0000256" key="3">
    <source>
        <dbReference type="ARBA" id="ARBA00023329"/>
    </source>
</evidence>
<dbReference type="InterPro" id="IPR006900">
    <property type="entry name" value="Sec23/24_helical_dom"/>
</dbReference>
<feature type="domain" description="Sec23/Sec24 beta-sandwich" evidence="9">
    <location>
        <begin position="512"/>
        <end position="596"/>
    </location>
</feature>
<gene>
    <name evidence="10" type="ORF">DUI87_09032</name>
</gene>
<evidence type="ECO:0000259" key="7">
    <source>
        <dbReference type="Pfam" id="PF04811"/>
    </source>
</evidence>
<dbReference type="InterPro" id="IPR006769">
    <property type="entry name" value="MCU_C"/>
</dbReference>
<evidence type="ECO:0000256" key="4">
    <source>
        <dbReference type="SAM" id="MobiDB-lite"/>
    </source>
</evidence>
<evidence type="ECO:0000256" key="5">
    <source>
        <dbReference type="SAM" id="Phobius"/>
    </source>
</evidence>
<dbReference type="EMBL" id="QRBI01000105">
    <property type="protein sequence ID" value="RMC13948.1"/>
    <property type="molecule type" value="Genomic_DNA"/>
</dbReference>
<evidence type="ECO:0000313" key="11">
    <source>
        <dbReference type="Proteomes" id="UP000269221"/>
    </source>
</evidence>
<dbReference type="InterPro" id="IPR036180">
    <property type="entry name" value="Gelsolin-like_dom_sf"/>
</dbReference>
<dbReference type="InterPro" id="IPR036465">
    <property type="entry name" value="vWFA_dom_sf"/>
</dbReference>
<dbReference type="PANTHER" id="PTHR13803:SF42">
    <property type="entry name" value="PROTEIN TRANSPORT PROTEIN SEC24B"/>
    <property type="match status" value="1"/>
</dbReference>
<accession>A0A3M0KL24</accession>
<evidence type="ECO:0000256" key="1">
    <source>
        <dbReference type="ARBA" id="ARBA00004299"/>
    </source>
</evidence>
<evidence type="ECO:0000259" key="6">
    <source>
        <dbReference type="Pfam" id="PF04678"/>
    </source>
</evidence>
<dbReference type="GO" id="GO:0070971">
    <property type="term" value="C:endoplasmic reticulum exit site"/>
    <property type="evidence" value="ECO:0007669"/>
    <property type="project" value="TreeGrafter"/>
</dbReference>
<dbReference type="GO" id="GO:0030127">
    <property type="term" value="C:COPII vesicle coat"/>
    <property type="evidence" value="ECO:0007669"/>
    <property type="project" value="InterPro"/>
</dbReference>
<evidence type="ECO:0000256" key="2">
    <source>
        <dbReference type="ARBA" id="ARBA00004397"/>
    </source>
</evidence>
<dbReference type="AlphaFoldDB" id="A0A3M0KL24"/>
<dbReference type="GO" id="GO:0000149">
    <property type="term" value="F:SNARE binding"/>
    <property type="evidence" value="ECO:0007669"/>
    <property type="project" value="TreeGrafter"/>
</dbReference>
<feature type="transmembrane region" description="Helical" evidence="5">
    <location>
        <begin position="1009"/>
        <end position="1028"/>
    </location>
</feature>
<dbReference type="Gene3D" id="3.40.50.410">
    <property type="entry name" value="von Willebrand factor, type A domain"/>
    <property type="match status" value="1"/>
</dbReference>
<keyword evidence="5" id="KW-0472">Membrane</keyword>
<dbReference type="InterPro" id="IPR006896">
    <property type="entry name" value="Sec23/24_trunk_dom"/>
</dbReference>
<keyword evidence="3" id="KW-0968">Cytoplasmic vesicle</keyword>
<dbReference type="SUPFAM" id="SSF81995">
    <property type="entry name" value="beta-sandwich domain of Sec23/24"/>
    <property type="match status" value="1"/>
</dbReference>